<name>A0A8H7E270_9EURO</name>
<dbReference type="PANTHER" id="PTHR11010">
    <property type="entry name" value="PROTEASE S28 PRO-X CARBOXYPEPTIDASE-RELATED"/>
    <property type="match status" value="1"/>
</dbReference>
<dbReference type="GO" id="GO:0006508">
    <property type="term" value="P:proteolysis"/>
    <property type="evidence" value="ECO:0007669"/>
    <property type="project" value="UniProtKB-KW"/>
</dbReference>
<gene>
    <name evidence="7" type="ORF">GJ744_012282</name>
</gene>
<keyword evidence="3 6" id="KW-0732">Signal</keyword>
<evidence type="ECO:0000256" key="4">
    <source>
        <dbReference type="ARBA" id="ARBA00022801"/>
    </source>
</evidence>
<dbReference type="OrthoDB" id="1735038at2759"/>
<accession>A0A8H7E270</accession>
<feature type="chain" id="PRO_5034963979" evidence="6">
    <location>
        <begin position="21"/>
        <end position="566"/>
    </location>
</feature>
<dbReference type="SUPFAM" id="SSF53474">
    <property type="entry name" value="alpha/beta-Hydrolases"/>
    <property type="match status" value="1"/>
</dbReference>
<dbReference type="GO" id="GO:0008239">
    <property type="term" value="F:dipeptidyl-peptidase activity"/>
    <property type="evidence" value="ECO:0007669"/>
    <property type="project" value="TreeGrafter"/>
</dbReference>
<dbReference type="Pfam" id="PF05577">
    <property type="entry name" value="Peptidase_S28"/>
    <property type="match status" value="1"/>
</dbReference>
<evidence type="ECO:0000256" key="1">
    <source>
        <dbReference type="ARBA" id="ARBA00011079"/>
    </source>
</evidence>
<evidence type="ECO:0000256" key="5">
    <source>
        <dbReference type="ARBA" id="ARBA00023180"/>
    </source>
</evidence>
<keyword evidence="8" id="KW-1185">Reference proteome</keyword>
<keyword evidence="4" id="KW-0378">Hydrolase</keyword>
<dbReference type="EMBL" id="JAACFV010000095">
    <property type="protein sequence ID" value="KAF7506035.1"/>
    <property type="molecule type" value="Genomic_DNA"/>
</dbReference>
<organism evidence="7 8">
    <name type="scientific">Endocarpon pusillum</name>
    <dbReference type="NCBI Taxonomy" id="364733"/>
    <lineage>
        <taxon>Eukaryota</taxon>
        <taxon>Fungi</taxon>
        <taxon>Dikarya</taxon>
        <taxon>Ascomycota</taxon>
        <taxon>Pezizomycotina</taxon>
        <taxon>Eurotiomycetes</taxon>
        <taxon>Chaetothyriomycetidae</taxon>
        <taxon>Verrucariales</taxon>
        <taxon>Verrucariaceae</taxon>
        <taxon>Endocarpon</taxon>
    </lineage>
</organism>
<dbReference type="PANTHER" id="PTHR11010:SF109">
    <property type="entry name" value="PEPTIDASE, FAMILY S28, PUTATIVE (AFU_ORTHOLOGUE AFUA_4G03790)-RELATED"/>
    <property type="match status" value="1"/>
</dbReference>
<dbReference type="GO" id="GO:0070008">
    <property type="term" value="F:serine-type exopeptidase activity"/>
    <property type="evidence" value="ECO:0007669"/>
    <property type="project" value="InterPro"/>
</dbReference>
<evidence type="ECO:0000256" key="6">
    <source>
        <dbReference type="SAM" id="SignalP"/>
    </source>
</evidence>
<feature type="signal peptide" evidence="6">
    <location>
        <begin position="1"/>
        <end position="20"/>
    </location>
</feature>
<dbReference type="Gene3D" id="3.40.50.1820">
    <property type="entry name" value="alpha/beta hydrolase"/>
    <property type="match status" value="2"/>
</dbReference>
<evidence type="ECO:0000313" key="7">
    <source>
        <dbReference type="EMBL" id="KAF7506035.1"/>
    </source>
</evidence>
<dbReference type="AlphaFoldDB" id="A0A8H7E270"/>
<reference evidence="7" key="1">
    <citation type="submission" date="2020-02" db="EMBL/GenBank/DDBJ databases">
        <authorList>
            <person name="Palmer J.M."/>
        </authorList>
    </citation>
    <scope>NUCLEOTIDE SEQUENCE</scope>
    <source>
        <strain evidence="7">EPUS1.4</strain>
        <tissue evidence="7">Thallus</tissue>
    </source>
</reference>
<dbReference type="Proteomes" id="UP000606974">
    <property type="component" value="Unassembled WGS sequence"/>
</dbReference>
<keyword evidence="5" id="KW-0325">Glycoprotein</keyword>
<proteinExistence type="inferred from homology"/>
<comment type="caution">
    <text evidence="7">The sequence shown here is derived from an EMBL/GenBank/DDBJ whole genome shotgun (WGS) entry which is preliminary data.</text>
</comment>
<sequence length="566" mass="63403">MFFSLPALGVLCCGLKMISAIRVAHHDPTQIFLEADPDKRIDVSAPKVSVSPVFIDIPLDHAAKNPMASTFPNRFYVKADWYKRGGPVFLYDGGEGAADDYWIQSAPNEEYKNLSFFEKFLKDHGGLGIVWEHRYYGESLPRGMNLTRSNENDFRYLTTQQALADVDYFAKNYKGSGKIFDNVDLSPRKTPWIFIGCSYPGSRAALMRVAYPDTIFASYAASAPVQAVVDMPAYFEPIWAGLRKYGFANCTADMHMAISAIDNRIDKGEASAFQIKQQLLGCTNPPMSNSNFANRLAGLWDSWQGRGIKPDPDEGWPRPGLQHMCNNVSYDPETQKYSDARGWAAVHKDGVNFTLRRLASWPEFKQQAGFSKGKNVKCPASPPSAPFTCVPDRDVDDISWKYQYCTEWGYLQVANIGDSQIVSKFRDLNFFRQQCLCQFKSSGGKRAIPNTPKVELLNQQYGGWNMRPSRTFWTVGEFDPWKSSSPLKVNNHTIPECDASTAAGAPLFGHVLRDNQHCGDFNNTNPQAVVAHELFSNALKQWLCCFVKSHKDSLNEGAKKVLCPSA</sequence>
<dbReference type="InterPro" id="IPR008758">
    <property type="entry name" value="Peptidase_S28"/>
</dbReference>
<keyword evidence="2" id="KW-0645">Protease</keyword>
<evidence type="ECO:0000256" key="3">
    <source>
        <dbReference type="ARBA" id="ARBA00022729"/>
    </source>
</evidence>
<protein>
    <submittedName>
        <fullName evidence="7">Uncharacterized protein</fullName>
    </submittedName>
</protein>
<evidence type="ECO:0000313" key="8">
    <source>
        <dbReference type="Proteomes" id="UP000606974"/>
    </source>
</evidence>
<comment type="similarity">
    <text evidence="1">Belongs to the peptidase S28 family.</text>
</comment>
<dbReference type="InterPro" id="IPR029058">
    <property type="entry name" value="AB_hydrolase_fold"/>
</dbReference>
<evidence type="ECO:0000256" key="2">
    <source>
        <dbReference type="ARBA" id="ARBA00022670"/>
    </source>
</evidence>